<evidence type="ECO:0000256" key="9">
    <source>
        <dbReference type="HAMAP-Rule" id="MF_00303"/>
    </source>
</evidence>
<evidence type="ECO:0000256" key="6">
    <source>
        <dbReference type="ARBA" id="ARBA00023186"/>
    </source>
</evidence>
<dbReference type="HAMAP" id="MF_00303">
    <property type="entry name" value="Trigger_factor_Tig"/>
    <property type="match status" value="1"/>
</dbReference>
<evidence type="ECO:0000256" key="4">
    <source>
        <dbReference type="ARBA" id="ARBA00016902"/>
    </source>
</evidence>
<accession>A0ABR5SFW7</accession>
<dbReference type="Proteomes" id="UP000060487">
    <property type="component" value="Unassembled WGS sequence"/>
</dbReference>
<dbReference type="InterPro" id="IPR036611">
    <property type="entry name" value="Trigger_fac_ribosome-bd_sf"/>
</dbReference>
<sequence length="416" mass="46817">MNSVVDDISAVKKRITIEASAIEIEGEIQKSLNEVKDRTRVPGFRQGKAPMSLIEKRFRKDVENNVLEKLIPQYYKDAVKAANLTPLLPPVIEAQDYKTKGALKLVCTVEVRPKVDDLVYEGLPVNEINVEVTDDEVQTQLNRLSMSKAVYVPAAERPVEMDDLVVLDYTAAGDEEPKTDQFIKVGSETFPDTFYTPIIGKSRGDTAEAEVVFPPEHLNSLYSGKTVNFQITIKDIKALQLPAIDDEFAKDVGFDNIDDLRSHISKTLVDMKRDKALKAEKGELIKKLADKYTFDLPETAMKQEIDSIVSHAKELDAYKDTPEEEIKAKFHDDAVRNVKIMVLLDIIGEKEAVKVTEEDMRERLVSMAYASSMAPEALLQYYNAQEGALESLRYSLFREKVVDSIYSKATVAKKED</sequence>
<dbReference type="EC" id="5.2.1.8" evidence="3 9"/>
<dbReference type="RefSeq" id="WP_085052557.1">
    <property type="nucleotide sequence ID" value="NZ_LNQR01000069.1"/>
</dbReference>
<keyword evidence="9" id="KW-0132">Cell division</keyword>
<dbReference type="SUPFAM" id="SSF109998">
    <property type="entry name" value="Triger factor/SurA peptide-binding domain-like"/>
    <property type="match status" value="1"/>
</dbReference>
<keyword evidence="6 9" id="KW-0143">Chaperone</keyword>
<organism evidence="12 13">
    <name type="scientific">Candidatus Magnetominusculus xianensis</name>
    <dbReference type="NCBI Taxonomy" id="1748249"/>
    <lineage>
        <taxon>Bacteria</taxon>
        <taxon>Pseudomonadati</taxon>
        <taxon>Nitrospirota</taxon>
        <taxon>Nitrospiria</taxon>
        <taxon>Nitrospirales</taxon>
        <taxon>Nitrospiraceae</taxon>
        <taxon>Candidatus Magnetominusculus</taxon>
    </lineage>
</organism>
<dbReference type="SUPFAM" id="SSF102735">
    <property type="entry name" value="Trigger factor ribosome-binding domain"/>
    <property type="match status" value="1"/>
</dbReference>
<keyword evidence="9" id="KW-0131">Cell cycle</keyword>
<keyword evidence="13" id="KW-1185">Reference proteome</keyword>
<dbReference type="PIRSF" id="PIRSF003095">
    <property type="entry name" value="Trigger_factor"/>
    <property type="match status" value="1"/>
</dbReference>
<evidence type="ECO:0000313" key="12">
    <source>
        <dbReference type="EMBL" id="KWT84195.1"/>
    </source>
</evidence>
<comment type="similarity">
    <text evidence="2 9">Belongs to the FKBP-type PPIase family. Tig subfamily.</text>
</comment>
<evidence type="ECO:0000259" key="11">
    <source>
        <dbReference type="Pfam" id="PF05698"/>
    </source>
</evidence>
<name>A0ABR5SFW7_9BACT</name>
<evidence type="ECO:0000256" key="2">
    <source>
        <dbReference type="ARBA" id="ARBA00005464"/>
    </source>
</evidence>
<dbReference type="Gene3D" id="3.30.70.1050">
    <property type="entry name" value="Trigger factor ribosome-binding domain"/>
    <property type="match status" value="1"/>
</dbReference>
<comment type="function">
    <text evidence="9">Involved in protein export. Acts as a chaperone by maintaining the newly synthesized protein in an open conformation. Functions as a peptidyl-prolyl cis-trans isomerase.</text>
</comment>
<dbReference type="PANTHER" id="PTHR30560">
    <property type="entry name" value="TRIGGER FACTOR CHAPERONE AND PEPTIDYL-PROLYL CIS/TRANS ISOMERASE"/>
    <property type="match status" value="1"/>
</dbReference>
<reference evidence="12 13" key="1">
    <citation type="submission" date="2015-11" db="EMBL/GenBank/DDBJ databases">
        <authorList>
            <person name="Lin W."/>
        </authorList>
    </citation>
    <scope>NUCLEOTIDE SEQUENCE [LARGE SCALE GENOMIC DNA]</scope>
    <source>
        <strain evidence="12 13">HCH-1</strain>
    </source>
</reference>
<comment type="subcellular location">
    <subcellularLocation>
        <location evidence="9">Cytoplasm</location>
    </subcellularLocation>
    <text evidence="9">About half TF is bound to the ribosome near the polypeptide exit tunnel while the other half is free in the cytoplasm.</text>
</comment>
<evidence type="ECO:0000256" key="1">
    <source>
        <dbReference type="ARBA" id="ARBA00000971"/>
    </source>
</evidence>
<evidence type="ECO:0000256" key="7">
    <source>
        <dbReference type="ARBA" id="ARBA00023235"/>
    </source>
</evidence>
<evidence type="ECO:0000256" key="8">
    <source>
        <dbReference type="ARBA" id="ARBA00029986"/>
    </source>
</evidence>
<dbReference type="InterPro" id="IPR008880">
    <property type="entry name" value="Trigger_fac_C"/>
</dbReference>
<dbReference type="InterPro" id="IPR037041">
    <property type="entry name" value="Trigger_fac_C_sf"/>
</dbReference>
<dbReference type="GO" id="GO:0003755">
    <property type="term" value="F:peptidyl-prolyl cis-trans isomerase activity"/>
    <property type="evidence" value="ECO:0007669"/>
    <property type="project" value="UniProtKB-EC"/>
</dbReference>
<dbReference type="Gene3D" id="3.10.50.40">
    <property type="match status" value="1"/>
</dbReference>
<dbReference type="Gene3D" id="1.10.3120.10">
    <property type="entry name" value="Trigger factor, C-terminal domain"/>
    <property type="match status" value="1"/>
</dbReference>
<keyword evidence="7 9" id="KW-0413">Isomerase</keyword>
<evidence type="ECO:0000259" key="10">
    <source>
        <dbReference type="Pfam" id="PF05697"/>
    </source>
</evidence>
<comment type="domain">
    <text evidence="9">Consists of 3 domains; the N-terminus binds the ribosome, the middle domain has PPIase activity, while the C-terminus has intrinsic chaperone activity on its own.</text>
</comment>
<dbReference type="Pfam" id="PF05697">
    <property type="entry name" value="Trigger_N"/>
    <property type="match status" value="1"/>
</dbReference>
<evidence type="ECO:0000313" key="13">
    <source>
        <dbReference type="Proteomes" id="UP000060487"/>
    </source>
</evidence>
<keyword evidence="9" id="KW-0963">Cytoplasm</keyword>
<keyword evidence="5 9" id="KW-0697">Rotamase</keyword>
<feature type="domain" description="Trigger factor ribosome-binding bacterial" evidence="10">
    <location>
        <begin position="1"/>
        <end position="144"/>
    </location>
</feature>
<dbReference type="InterPro" id="IPR005215">
    <property type="entry name" value="Trig_fac"/>
</dbReference>
<proteinExistence type="inferred from homology"/>
<feature type="domain" description="Trigger factor C-terminal" evidence="11">
    <location>
        <begin position="257"/>
        <end position="405"/>
    </location>
</feature>
<dbReference type="InterPro" id="IPR027304">
    <property type="entry name" value="Trigger_fact/SurA_dom_sf"/>
</dbReference>
<comment type="caution">
    <text evidence="12">The sequence shown here is derived from an EMBL/GenBank/DDBJ whole genome shotgun (WGS) entry which is preliminary data.</text>
</comment>
<dbReference type="InterPro" id="IPR046357">
    <property type="entry name" value="PPIase_dom_sf"/>
</dbReference>
<dbReference type="Pfam" id="PF05698">
    <property type="entry name" value="Trigger_C"/>
    <property type="match status" value="1"/>
</dbReference>
<gene>
    <name evidence="9 12" type="primary">tig</name>
    <name evidence="12" type="ORF">ASN18_1948</name>
</gene>
<protein>
    <recommendedName>
        <fullName evidence="4 9">Trigger factor</fullName>
        <shortName evidence="9">TF</shortName>
        <ecNumber evidence="3 9">5.2.1.8</ecNumber>
    </recommendedName>
    <alternativeName>
        <fullName evidence="8 9">PPIase</fullName>
    </alternativeName>
</protein>
<dbReference type="PANTHER" id="PTHR30560:SF3">
    <property type="entry name" value="TRIGGER FACTOR-LIKE PROTEIN TIG, CHLOROPLASTIC"/>
    <property type="match status" value="1"/>
</dbReference>
<evidence type="ECO:0000256" key="5">
    <source>
        <dbReference type="ARBA" id="ARBA00023110"/>
    </source>
</evidence>
<comment type="catalytic activity">
    <reaction evidence="1 9">
        <text>[protein]-peptidylproline (omega=180) = [protein]-peptidylproline (omega=0)</text>
        <dbReference type="Rhea" id="RHEA:16237"/>
        <dbReference type="Rhea" id="RHEA-COMP:10747"/>
        <dbReference type="Rhea" id="RHEA-COMP:10748"/>
        <dbReference type="ChEBI" id="CHEBI:83833"/>
        <dbReference type="ChEBI" id="CHEBI:83834"/>
        <dbReference type="EC" id="5.2.1.8"/>
    </reaction>
</comment>
<dbReference type="InterPro" id="IPR008881">
    <property type="entry name" value="Trigger_fac_ribosome-bd_bac"/>
</dbReference>
<dbReference type="SUPFAM" id="SSF54534">
    <property type="entry name" value="FKBP-like"/>
    <property type="match status" value="1"/>
</dbReference>
<dbReference type="NCBIfam" id="TIGR00115">
    <property type="entry name" value="tig"/>
    <property type="match status" value="1"/>
</dbReference>
<evidence type="ECO:0000256" key="3">
    <source>
        <dbReference type="ARBA" id="ARBA00013194"/>
    </source>
</evidence>
<dbReference type="EMBL" id="LNQR01000069">
    <property type="protein sequence ID" value="KWT84195.1"/>
    <property type="molecule type" value="Genomic_DNA"/>
</dbReference>